<proteinExistence type="predicted"/>
<accession>A0A4Q9MXT3</accession>
<name>A0A4Q9MXT3_9APHY</name>
<protein>
    <submittedName>
        <fullName evidence="1">Uncharacterized protein</fullName>
    </submittedName>
</protein>
<evidence type="ECO:0000313" key="1">
    <source>
        <dbReference type="EMBL" id="TBU32188.1"/>
    </source>
</evidence>
<sequence length="181" mass="21025">MTTEWKRILDLQNALSCGVEETTYNVLDTAETWDSCTQTDLLSDASYCRPCLLWTQEELATRVLPVKVKILGCSSRGHTLTPRPGHRFKGLRLRKVFLNNCCRIRHLLFRHPPHKDTLHLSPKTIHLSLKTTLHIPQRLLHSTRAMRFQINNSLRKHKARPVFRVSSRRGQRPTSRVHYSA</sequence>
<dbReference type="AlphaFoldDB" id="A0A4Q9MXT3"/>
<reference evidence="1" key="1">
    <citation type="submission" date="2019-01" db="EMBL/GenBank/DDBJ databases">
        <title>Draft genome sequences of three monokaryotic isolates of the white-rot basidiomycete fungus Dichomitus squalens.</title>
        <authorList>
            <consortium name="DOE Joint Genome Institute"/>
            <person name="Lopez S.C."/>
            <person name="Andreopoulos B."/>
            <person name="Pangilinan J."/>
            <person name="Lipzen A."/>
            <person name="Riley R."/>
            <person name="Ahrendt S."/>
            <person name="Ng V."/>
            <person name="Barry K."/>
            <person name="Daum C."/>
            <person name="Grigoriev I.V."/>
            <person name="Hilden K.S."/>
            <person name="Makela M.R."/>
            <person name="de Vries R.P."/>
        </authorList>
    </citation>
    <scope>NUCLEOTIDE SEQUENCE [LARGE SCALE GENOMIC DNA]</scope>
    <source>
        <strain evidence="1">OM18370.1</strain>
    </source>
</reference>
<gene>
    <name evidence="1" type="ORF">BD311DRAFT_751471</name>
</gene>
<dbReference type="EMBL" id="ML143396">
    <property type="protein sequence ID" value="TBU32188.1"/>
    <property type="molecule type" value="Genomic_DNA"/>
</dbReference>
<dbReference type="Proteomes" id="UP000292957">
    <property type="component" value="Unassembled WGS sequence"/>
</dbReference>
<organism evidence="1">
    <name type="scientific">Dichomitus squalens</name>
    <dbReference type="NCBI Taxonomy" id="114155"/>
    <lineage>
        <taxon>Eukaryota</taxon>
        <taxon>Fungi</taxon>
        <taxon>Dikarya</taxon>
        <taxon>Basidiomycota</taxon>
        <taxon>Agaricomycotina</taxon>
        <taxon>Agaricomycetes</taxon>
        <taxon>Polyporales</taxon>
        <taxon>Polyporaceae</taxon>
        <taxon>Dichomitus</taxon>
    </lineage>
</organism>